<comment type="caution">
    <text evidence="1">The sequence shown here is derived from an EMBL/GenBank/DDBJ whole genome shotgun (WGS) entry which is preliminary data.</text>
</comment>
<reference evidence="1 2" key="1">
    <citation type="journal article" date="2018" name="Syst. Appl. Microbiol.">
        <title>A new symbiotic nanoarchaeote (Candidatus Nanoclepta minutus) and its host (Zestosphaera tikiterensis gen. nov., sp. nov.) from a New Zealand hot spring.</title>
        <authorList>
            <person name="St John E."/>
            <person name="Liu Y."/>
            <person name="Podar M."/>
            <person name="Stott M.B."/>
            <person name="Meneghin J."/>
            <person name="Chen Z."/>
            <person name="Lagutin K."/>
            <person name="Mitchell K."/>
            <person name="Reysenbach A.L."/>
        </authorList>
    </citation>
    <scope>NUCLEOTIDE SEQUENCE [LARGE SCALE GENOMIC DNA]</scope>
    <source>
        <strain evidence="1">NZ3</strain>
    </source>
</reference>
<gene>
    <name evidence="1" type="ORF">BXU00_00385</name>
</gene>
<proteinExistence type="predicted"/>
<evidence type="ECO:0000313" key="1">
    <source>
        <dbReference type="EMBL" id="RIB35553.1"/>
    </source>
</evidence>
<dbReference type="AlphaFoldDB" id="A0A397WR64"/>
<dbReference type="EMBL" id="MWMI01000001">
    <property type="protein sequence ID" value="RIB35553.1"/>
    <property type="molecule type" value="Genomic_DNA"/>
</dbReference>
<protein>
    <submittedName>
        <fullName evidence="1">Uncharacterized protein</fullName>
    </submittedName>
</protein>
<sequence length="549" mass="65152">MKNTSYPAIALLVSVFILIVSFALTSLGMRNYLEKQREFGKEILNEFNSYNALQYYLYVLSDYESRKAFFNALYEKFYFSLDQNYYLDIRKLNEGILSGFYSCNNFTTYYLIDNNLVIYPCIRPIPLQDFYKNLNLLFVNSIIYKFRPQEHLDSIKKYYGVNIEFLGKNAWIGEDVFSLSQGVNYSYFSDIYQRNLSLWVNYSVIPSIYMYNLLIAYEYYYKFYLPYIQFLRGLYSSYENPVFIYNSVDRFFETSNVKYYKKLGDYVLIFNKTEEKVLTNLQEVLNLYNVKEGKGEISLKIITEYPMFCWHFGQEASGRVGYRYKDGCLIPTLPPEVKHTHDYFIEECLLPDSNYTTMDDNLINLEISRLYFYNFKFFDHPITFLGLGNLEGFLGADITKLKEIEDKYKDYLWPSDGKLDGLVLVKIGEFYPLRCRIGYNVNSEDFDNQADCYYRKNELINDAPYRNYIEIWDDCGCIEPVTRVVRKKVCDENGECRPDCHEEQDCLRWELVWAIRSKNVSLTKDISSIGFMIYWPSSLLYELNNLRSS</sequence>
<evidence type="ECO:0000313" key="2">
    <source>
        <dbReference type="Proteomes" id="UP000266622"/>
    </source>
</evidence>
<organism evidence="1 2">
    <name type="scientific">Candidatus Nanoclepta minutus</name>
    <dbReference type="NCBI Taxonomy" id="1940235"/>
    <lineage>
        <taxon>Archaea</taxon>
        <taxon>Nanobdellota</taxon>
        <taxon>Candidatus Nanoclepta</taxon>
    </lineage>
</organism>
<dbReference type="Proteomes" id="UP000266622">
    <property type="component" value="Unassembled WGS sequence"/>
</dbReference>
<accession>A0A397WR64</accession>
<name>A0A397WR64_9ARCH</name>